<organism evidence="2">
    <name type="scientific">Petromyzon marinus</name>
    <name type="common">Sea lamprey</name>
    <dbReference type="NCBI Taxonomy" id="7757"/>
    <lineage>
        <taxon>Eukaryota</taxon>
        <taxon>Metazoa</taxon>
        <taxon>Chordata</taxon>
        <taxon>Craniata</taxon>
        <taxon>Vertebrata</taxon>
        <taxon>Cyclostomata</taxon>
        <taxon>Hyperoartia</taxon>
        <taxon>Petromyzontiformes</taxon>
        <taxon>Petromyzontidae</taxon>
        <taxon>Petromyzon</taxon>
    </lineage>
</organism>
<feature type="region of interest" description="Disordered" evidence="1">
    <location>
        <begin position="175"/>
        <end position="239"/>
    </location>
</feature>
<evidence type="ECO:0000313" key="2">
    <source>
        <dbReference type="Ensembl" id="ENSPMAP00000004396.1"/>
    </source>
</evidence>
<dbReference type="OMA" id="ERNRQXA"/>
<accession>S4RGR4</accession>
<proteinExistence type="predicted"/>
<evidence type="ECO:0000256" key="1">
    <source>
        <dbReference type="SAM" id="MobiDB-lite"/>
    </source>
</evidence>
<dbReference type="Ensembl" id="ENSPMAT00000004413.1">
    <property type="protein sequence ID" value="ENSPMAP00000004396.1"/>
    <property type="gene ID" value="ENSPMAG00000004007.1"/>
</dbReference>
<dbReference type="GeneTree" id="ENSGT00940000159463"/>
<protein>
    <recommendedName>
        <fullName evidence="3">Myocyte enhancer factor 2d</fullName>
    </recommendedName>
</protein>
<name>S4RGR4_PETMA</name>
<sequence>AKSPPPPSQGQAGNKPDLRVVIPSNSKGMMPTLSEQWRLLLHLDVRTSDWNSSQVTQSLATPVVSVATPSIPPQALSGYPSAMPTAYNTDYSLAELTALTGLNSPGTLHLGSVTWQQQQLHNIPQSMLNQLLPCDHFRYLQERGGLTVNTNMSVSVKSEPVSPPKGGVVSSAMFRATSRSPGPGATGDSLSSSGSSYDGGSDREDLRNAPRGGVGMLRSSPDPGDAQAAKRLRIDGWPP</sequence>
<dbReference type="HOGENOM" id="CLU_022902_2_0_1"/>
<reference evidence="2" key="1">
    <citation type="submission" date="2025-08" db="UniProtKB">
        <authorList>
            <consortium name="Ensembl"/>
        </authorList>
    </citation>
    <scope>IDENTIFICATION</scope>
</reference>
<dbReference type="AlphaFoldDB" id="S4RGR4"/>
<dbReference type="STRING" id="7757.ENSPMAP00000004396"/>
<evidence type="ECO:0008006" key="3">
    <source>
        <dbReference type="Google" id="ProtNLM"/>
    </source>
</evidence>
<reference evidence="2" key="2">
    <citation type="submission" date="2025-09" db="UniProtKB">
        <authorList>
            <consortium name="Ensembl"/>
        </authorList>
    </citation>
    <scope>IDENTIFICATION</scope>
</reference>
<feature type="compositionally biased region" description="Low complexity" evidence="1">
    <location>
        <begin position="187"/>
        <end position="199"/>
    </location>
</feature>